<gene>
    <name evidence="1" type="ORF">ORPV_718</name>
</gene>
<name>A0A2I2L4Z5_9VIRU</name>
<accession>A0A2I2L4Z5</accession>
<dbReference type="RefSeq" id="YP_009448924.1">
    <property type="nucleotide sequence ID" value="NC_036594.1"/>
</dbReference>
<organism evidence="1">
    <name type="scientific">Orpheovirus IHUMI-LCC2</name>
    <dbReference type="NCBI Taxonomy" id="2023057"/>
    <lineage>
        <taxon>Viruses</taxon>
        <taxon>Varidnaviria</taxon>
        <taxon>Bamfordvirae</taxon>
        <taxon>Nucleocytoviricota</taxon>
        <taxon>Megaviricetes</taxon>
        <taxon>Pimascovirales</taxon>
        <taxon>Ocovirineae</taxon>
        <taxon>Orpheoviridae</taxon>
        <taxon>Alphaorpheovirus</taxon>
        <taxon>Alphaorpheovirus massiliense</taxon>
    </lineage>
</organism>
<dbReference type="Proteomes" id="UP000236316">
    <property type="component" value="Segment"/>
</dbReference>
<sequence length="109" mass="12649">MGVEIPANVWTTIDERDVEIFYDGMYSPEGFTILSNEIEIGGIEIDNIIENYPYYILLDRIRRIREEKLLKNSINAISNEILGRGLTDIQDVRTATNDIISKWRNTKNK</sequence>
<dbReference type="GeneID" id="35382537"/>
<reference evidence="1" key="1">
    <citation type="submission" date="2017-08" db="EMBL/GenBank/DDBJ databases">
        <authorList>
            <consortium name="Urmite Genomes"/>
        </authorList>
    </citation>
    <scope>NUCLEOTIDE SEQUENCE [LARGE SCALE GENOMIC DNA]</scope>
    <source>
        <strain evidence="1">IHUMI-LCC2</strain>
    </source>
</reference>
<dbReference type="EMBL" id="LT906555">
    <property type="protein sequence ID" value="SNW62622.1"/>
    <property type="molecule type" value="Genomic_DNA"/>
</dbReference>
<protein>
    <submittedName>
        <fullName evidence="1">Uncharacterized protein</fullName>
    </submittedName>
</protein>
<evidence type="ECO:0000313" key="2">
    <source>
        <dbReference type="Proteomes" id="UP000236316"/>
    </source>
</evidence>
<keyword evidence="2" id="KW-1185">Reference proteome</keyword>
<dbReference type="KEGG" id="vg:35382537"/>
<proteinExistence type="predicted"/>
<evidence type="ECO:0000313" key="1">
    <source>
        <dbReference type="EMBL" id="SNW62622.1"/>
    </source>
</evidence>